<accession>A0ABU3ML89</accession>
<gene>
    <name evidence="1" type="ORF">RQ831_22280</name>
</gene>
<proteinExistence type="predicted"/>
<name>A0ABU3ML89_9PROT</name>
<comment type="caution">
    <text evidence="1">The sequence shown here is derived from an EMBL/GenBank/DDBJ whole genome shotgun (WGS) entry which is preliminary data.</text>
</comment>
<reference evidence="1 2" key="1">
    <citation type="journal article" date="2019" name="Microb. Pathog.">
        <title>Comparison of VITEK 2, MALDI-TOF MS, 16S rRNA gene sequencing, and whole-genome sequencing for identification of Roseomonas mucosa.</title>
        <authorList>
            <person name="Rudolph W.W."/>
            <person name="Gunzer F."/>
            <person name="Trauth M."/>
            <person name="Bunk B."/>
            <person name="Bigge R."/>
            <person name="Schrottner P."/>
        </authorList>
    </citation>
    <scope>NUCLEOTIDE SEQUENCE [LARGE SCALE GENOMIC DNA]</scope>
    <source>
        <strain evidence="1 2">DSM 103800</strain>
    </source>
</reference>
<keyword evidence="2" id="KW-1185">Reference proteome</keyword>
<dbReference type="EMBL" id="JAVVDO010000076">
    <property type="protein sequence ID" value="MDT8333788.1"/>
    <property type="molecule type" value="Genomic_DNA"/>
</dbReference>
<protein>
    <submittedName>
        <fullName evidence="1">Uncharacterized protein</fullName>
    </submittedName>
</protein>
<evidence type="ECO:0000313" key="1">
    <source>
        <dbReference type="EMBL" id="MDT8333788.1"/>
    </source>
</evidence>
<organism evidence="1 2">
    <name type="scientific">Roseomonas gilardii</name>
    <dbReference type="NCBI Taxonomy" id="257708"/>
    <lineage>
        <taxon>Bacteria</taxon>
        <taxon>Pseudomonadati</taxon>
        <taxon>Pseudomonadota</taxon>
        <taxon>Alphaproteobacteria</taxon>
        <taxon>Acetobacterales</taxon>
        <taxon>Roseomonadaceae</taxon>
        <taxon>Roseomonas</taxon>
    </lineage>
</organism>
<dbReference type="Proteomes" id="UP001258945">
    <property type="component" value="Unassembled WGS sequence"/>
</dbReference>
<sequence length="133" mass="14718">MMPEATPWDDIAVPDTDFNVRQVEGQRVVPCNWGRNSDGECLFLIDLQGDHTTQFRRNVTTVKGIGVDLRSAGPDLQRLVLTLERHVDRDLFAGLCRTLGASLKDLALPHFHGHCYAADAAVWNVAAFCSGVR</sequence>
<evidence type="ECO:0000313" key="2">
    <source>
        <dbReference type="Proteomes" id="UP001258945"/>
    </source>
</evidence>